<evidence type="ECO:0000313" key="1">
    <source>
        <dbReference type="EMBL" id="EOR96543.1"/>
    </source>
</evidence>
<keyword evidence="2" id="KW-1185">Reference proteome</keyword>
<protein>
    <recommendedName>
        <fullName evidence="3">SusD/RagB family nutrient-binding outer membrane lipoprotein</fullName>
    </recommendedName>
</protein>
<dbReference type="Proteomes" id="UP000014174">
    <property type="component" value="Unassembled WGS sequence"/>
</dbReference>
<dbReference type="InterPro" id="IPR011990">
    <property type="entry name" value="TPR-like_helical_dom_sf"/>
</dbReference>
<gene>
    <name evidence="1" type="ORF">ADIARSV_0272</name>
</gene>
<accession>R9GXZ7</accession>
<proteinExistence type="predicted"/>
<evidence type="ECO:0008006" key="3">
    <source>
        <dbReference type="Google" id="ProtNLM"/>
    </source>
</evidence>
<dbReference type="InterPro" id="IPR041662">
    <property type="entry name" value="SusD-like_2"/>
</dbReference>
<reference evidence="1 2" key="1">
    <citation type="journal article" date="2013" name="Genome Announc.">
        <title>Draft Genome Sequence of Arcticibacter svalbardensis Strain MN12-7T, a Member of the Family Sphingobacteriaceae Isolated from an Arctic Soil Sample.</title>
        <authorList>
            <person name="Shivaji S."/>
            <person name="Ara S."/>
            <person name="Prasad S."/>
            <person name="Manasa B.P."/>
            <person name="Begum Z."/>
            <person name="Singh A."/>
            <person name="Kumar Pinnaka A."/>
        </authorList>
    </citation>
    <scope>NUCLEOTIDE SEQUENCE [LARGE SCALE GENOMIC DNA]</scope>
    <source>
        <strain evidence="1 2">MN12-7</strain>
    </source>
</reference>
<name>R9GXZ7_9SPHI</name>
<dbReference type="Pfam" id="PF12771">
    <property type="entry name" value="SusD-like_2"/>
    <property type="match status" value="1"/>
</dbReference>
<sequence>MSNLTTSDVNTNVFRLITQQWQETTYTDESNYDFSTRPIPDNIWNHLYRDVLIDLESSKKLIPTDVSDATVQKNQLAVLDIMEVCTWYYLVTTYGNIPYTEALNPDLLFPKYDDAKTIQDDLFTRINADIATLSTGGSSFDGADIIFNGDVASWKKFANSFKLKMAMTIADSDNAQAKTAAEEAVASGVFTANTDNASFEFSSSTPNTNPVWLDQIQGGRTDFVAATTLTTQMNTLSDPRRPYYFTVDDKNAYSGGSIGAPSSFARFSKPVFAKVSASDPATTFLGVPNAPALLMDYSEVEFCLAEAAARGYAVGGTAAEHYTKAIVGSMAYWMGVTETVAATTPSVVAYLAQVNYATTPGTYKQKIGLQKWLALYNRGWDAWIDIRKFDYPAMAVPIDFLSGYPNRLTYPVKEQNVNVVNFKAASDAIGGNTVETKLYWDKF</sequence>
<dbReference type="AlphaFoldDB" id="R9GXZ7"/>
<evidence type="ECO:0000313" key="2">
    <source>
        <dbReference type="Proteomes" id="UP000014174"/>
    </source>
</evidence>
<dbReference type="EMBL" id="AQPN01000009">
    <property type="protein sequence ID" value="EOR96543.1"/>
    <property type="molecule type" value="Genomic_DNA"/>
</dbReference>
<dbReference type="eggNOG" id="COG4198">
    <property type="taxonomic scope" value="Bacteria"/>
</dbReference>
<dbReference type="PATRIC" id="fig|1150600.3.peg.266"/>
<organism evidence="1 2">
    <name type="scientific">Arcticibacter svalbardensis MN12-7</name>
    <dbReference type="NCBI Taxonomy" id="1150600"/>
    <lineage>
        <taxon>Bacteria</taxon>
        <taxon>Pseudomonadati</taxon>
        <taxon>Bacteroidota</taxon>
        <taxon>Sphingobacteriia</taxon>
        <taxon>Sphingobacteriales</taxon>
        <taxon>Sphingobacteriaceae</taxon>
        <taxon>Arcticibacter</taxon>
    </lineage>
</organism>
<dbReference type="STRING" id="1150600.ADIARSV_0272"/>
<dbReference type="Gene3D" id="1.25.40.390">
    <property type="match status" value="1"/>
</dbReference>
<dbReference type="SUPFAM" id="SSF48452">
    <property type="entry name" value="TPR-like"/>
    <property type="match status" value="1"/>
</dbReference>
<comment type="caution">
    <text evidence="1">The sequence shown here is derived from an EMBL/GenBank/DDBJ whole genome shotgun (WGS) entry which is preliminary data.</text>
</comment>